<dbReference type="PANTHER" id="PTHR43289">
    <property type="entry name" value="MITOGEN-ACTIVATED PROTEIN KINASE KINASE KINASE 20-RELATED"/>
    <property type="match status" value="1"/>
</dbReference>
<keyword evidence="3 8" id="KW-0418">Kinase</keyword>
<dbReference type="InterPro" id="IPR017441">
    <property type="entry name" value="Protein_kinase_ATP_BS"/>
</dbReference>
<feature type="compositionally biased region" description="Pro residues" evidence="6">
    <location>
        <begin position="311"/>
        <end position="326"/>
    </location>
</feature>
<dbReference type="Gene3D" id="1.10.510.10">
    <property type="entry name" value="Transferase(Phosphotransferase) domain 1"/>
    <property type="match status" value="1"/>
</dbReference>
<feature type="compositionally biased region" description="Pro residues" evidence="6">
    <location>
        <begin position="371"/>
        <end position="492"/>
    </location>
</feature>
<dbReference type="Proteomes" id="UP000765160">
    <property type="component" value="Unassembled WGS sequence"/>
</dbReference>
<keyword evidence="9" id="KW-1185">Reference proteome</keyword>
<evidence type="ECO:0000256" key="3">
    <source>
        <dbReference type="ARBA" id="ARBA00022777"/>
    </source>
</evidence>
<reference evidence="8 9" key="1">
    <citation type="submission" date="2020-03" db="EMBL/GenBank/DDBJ databases">
        <title>Roseomonas selenitidurans sp. nov. isolated from soil.</title>
        <authorList>
            <person name="Liu H."/>
        </authorList>
    </citation>
    <scope>NUCLEOTIDE SEQUENCE [LARGE SCALE GENOMIC DNA]</scope>
    <source>
        <strain evidence="8 9">JCM 15073</strain>
    </source>
</reference>
<feature type="domain" description="Protein kinase" evidence="7">
    <location>
        <begin position="10"/>
        <end position="276"/>
    </location>
</feature>
<feature type="region of interest" description="Disordered" evidence="6">
    <location>
        <begin position="308"/>
        <end position="328"/>
    </location>
</feature>
<dbReference type="InterPro" id="IPR008271">
    <property type="entry name" value="Ser/Thr_kinase_AS"/>
</dbReference>
<keyword evidence="2 5" id="KW-0547">Nucleotide-binding</keyword>
<dbReference type="GO" id="GO:0016301">
    <property type="term" value="F:kinase activity"/>
    <property type="evidence" value="ECO:0007669"/>
    <property type="project" value="UniProtKB-KW"/>
</dbReference>
<evidence type="ECO:0000256" key="2">
    <source>
        <dbReference type="ARBA" id="ARBA00022741"/>
    </source>
</evidence>
<evidence type="ECO:0000259" key="7">
    <source>
        <dbReference type="PROSITE" id="PS50011"/>
    </source>
</evidence>
<feature type="region of interest" description="Disordered" evidence="6">
    <location>
        <begin position="364"/>
        <end position="500"/>
    </location>
</feature>
<accession>A0ABX1F3N8</accession>
<dbReference type="Pfam" id="PF00069">
    <property type="entry name" value="Pkinase"/>
    <property type="match status" value="1"/>
</dbReference>
<dbReference type="SMART" id="SM00220">
    <property type="entry name" value="S_TKc"/>
    <property type="match status" value="1"/>
</dbReference>
<evidence type="ECO:0000313" key="8">
    <source>
        <dbReference type="EMBL" id="NKE46943.1"/>
    </source>
</evidence>
<protein>
    <submittedName>
        <fullName evidence="8">Protein kinase</fullName>
    </submittedName>
</protein>
<dbReference type="RefSeq" id="WP_168051690.1">
    <property type="nucleotide sequence ID" value="NZ_JAATJR010000005.1"/>
</dbReference>
<dbReference type="SUPFAM" id="SSF56112">
    <property type="entry name" value="Protein kinase-like (PK-like)"/>
    <property type="match status" value="1"/>
</dbReference>
<dbReference type="EMBL" id="JAAVTX010000005">
    <property type="protein sequence ID" value="NKE46943.1"/>
    <property type="molecule type" value="Genomic_DNA"/>
</dbReference>
<evidence type="ECO:0000256" key="5">
    <source>
        <dbReference type="PROSITE-ProRule" id="PRU10141"/>
    </source>
</evidence>
<gene>
    <name evidence="8" type="ORF">HB662_19340</name>
</gene>
<dbReference type="PANTHER" id="PTHR43289:SF6">
    <property type="entry name" value="SERINE_THREONINE-PROTEIN KINASE NEKL-3"/>
    <property type="match status" value="1"/>
</dbReference>
<dbReference type="InterPro" id="IPR000719">
    <property type="entry name" value="Prot_kinase_dom"/>
</dbReference>
<dbReference type="PROSITE" id="PS50011">
    <property type="entry name" value="PROTEIN_KINASE_DOM"/>
    <property type="match status" value="1"/>
</dbReference>
<dbReference type="Gene3D" id="3.30.200.20">
    <property type="entry name" value="Phosphorylase Kinase, domain 1"/>
    <property type="match status" value="1"/>
</dbReference>
<name>A0ABX1F3N8_9PROT</name>
<dbReference type="PROSITE" id="PS00107">
    <property type="entry name" value="PROTEIN_KINASE_ATP"/>
    <property type="match status" value="1"/>
</dbReference>
<evidence type="ECO:0000313" key="9">
    <source>
        <dbReference type="Proteomes" id="UP000765160"/>
    </source>
</evidence>
<keyword evidence="4 5" id="KW-0067">ATP-binding</keyword>
<proteinExistence type="predicted"/>
<evidence type="ECO:0000256" key="6">
    <source>
        <dbReference type="SAM" id="MobiDB-lite"/>
    </source>
</evidence>
<comment type="caution">
    <text evidence="8">The sequence shown here is derived from an EMBL/GenBank/DDBJ whole genome shotgun (WGS) entry which is preliminary data.</text>
</comment>
<dbReference type="PROSITE" id="PS00108">
    <property type="entry name" value="PROTEIN_KINASE_ST"/>
    <property type="match status" value="1"/>
</dbReference>
<feature type="binding site" evidence="5">
    <location>
        <position position="39"/>
    </location>
    <ligand>
        <name>ATP</name>
        <dbReference type="ChEBI" id="CHEBI:30616"/>
    </ligand>
</feature>
<organism evidence="8 9">
    <name type="scientific">Falsiroseomonas frigidaquae</name>
    <dbReference type="NCBI Taxonomy" id="487318"/>
    <lineage>
        <taxon>Bacteria</taxon>
        <taxon>Pseudomonadati</taxon>
        <taxon>Pseudomonadota</taxon>
        <taxon>Alphaproteobacteria</taxon>
        <taxon>Acetobacterales</taxon>
        <taxon>Roseomonadaceae</taxon>
        <taxon>Falsiroseomonas</taxon>
    </lineage>
</organism>
<dbReference type="InterPro" id="IPR011009">
    <property type="entry name" value="Kinase-like_dom_sf"/>
</dbReference>
<keyword evidence="1" id="KW-0808">Transferase</keyword>
<sequence>MLPSELSGKYEARGTLGAGAMGTVIDAFDRMIERRVAVKLVRLPSGDDAEAREAHARFRREAQAAGRLSHPNIVGVFDYGENADTAWIVMELVEGGTLKGVMDRGERLPVAQVVRLMDQILGALAYSHGRGVVHRDIKPANIMLTADEGGGTSGGPQVKIADFGIARIESSTMTQVGTVMGTPSYMAPEQLRGEPVDARADIWAAGVLLYQLLTGEKPFDGGYSALMHRVLNTEPPPPSQLAVSAPRGFDAVVARALAKRPDDRFPSATAFAEAIRAAGENAEPAGPGFAGAGKLPGLDDATMLATATRPPAAPAPSAPIPAPPPAARSGGGLKWALLGGVALIAAGAAGYILTRPEPLVVPQDQVAQAPEPRPVPSPAPTPAPPQPAPAPTPAPTPTPAPAPVPTPVPDAVPTPAPAPTPTPDVLPVPTPRPAPEPTPAPRPAPEPSPAPVPVPAPIPTPAPVPVPTPTPTPAPVPVPAPTPTPAPAPPPRPDLRAAASAAAAAAPCSLLEATATETSLTIAGILRQGGEAEIRRVLAERGVPPAAAMLRLHAFEGPYCGAIDTIRQVAAAPGEAPLVTIAGAMPLQRGDLLRLDVQMPPRAGQLYVSYLMKSNEIVHLVPSEPQAAGARLRLGEPGPNFTGWQVDEPFGTDMIIVFASERPLFPQPRPVVEPLDDYLPALAAALRDARAQGIRVSARAVLLETVAQR</sequence>
<evidence type="ECO:0000256" key="4">
    <source>
        <dbReference type="ARBA" id="ARBA00022840"/>
    </source>
</evidence>
<dbReference type="CDD" id="cd14014">
    <property type="entry name" value="STKc_PknB_like"/>
    <property type="match status" value="1"/>
</dbReference>
<evidence type="ECO:0000256" key="1">
    <source>
        <dbReference type="ARBA" id="ARBA00022679"/>
    </source>
</evidence>